<accession>A0A875S4G5</accession>
<dbReference type="Proteomes" id="UP000662931">
    <property type="component" value="Chromosome 1"/>
</dbReference>
<dbReference type="GO" id="GO:0032266">
    <property type="term" value="F:phosphatidylinositol-3-phosphate binding"/>
    <property type="evidence" value="ECO:0007669"/>
    <property type="project" value="UniProtKB-UniRule"/>
</dbReference>
<keyword evidence="3" id="KW-0863">Zinc-finger</keyword>
<dbReference type="GO" id="GO:0000814">
    <property type="term" value="C:ESCRT II complex"/>
    <property type="evidence" value="ECO:0007669"/>
    <property type="project" value="UniProtKB-UniRule"/>
</dbReference>
<keyword evidence="2" id="KW-0479">Metal-binding</keyword>
<dbReference type="InterPro" id="IPR036388">
    <property type="entry name" value="WH-like_DNA-bd_sf"/>
</dbReference>
<evidence type="ECO:0000256" key="1">
    <source>
        <dbReference type="ARBA" id="ARBA00022448"/>
    </source>
</evidence>
<dbReference type="PANTHER" id="PTHR13128:SF12">
    <property type="entry name" value="VACUOLAR PROTEIN-SORTING-ASSOCIATED PROTEIN 36"/>
    <property type="match status" value="1"/>
</dbReference>
<name>A0A875S4G5_EENNA</name>
<evidence type="ECO:0000256" key="6">
    <source>
        <dbReference type="RuleBase" id="RU367095"/>
    </source>
</evidence>
<reference evidence="8" key="1">
    <citation type="submission" date="2020-10" db="EMBL/GenBank/DDBJ databases">
        <authorList>
            <person name="Roach M.J.R."/>
        </authorList>
    </citation>
    <scope>NUCLEOTIDE SEQUENCE</scope>
    <source>
        <strain evidence="8">CBS 1945</strain>
    </source>
</reference>
<protein>
    <recommendedName>
        <fullName evidence="6">Vacuolar protein-sorting-associated protein 36</fullName>
    </recommendedName>
    <alternativeName>
        <fullName evidence="6">ESCRT-II complex subunit VPS36</fullName>
    </alternativeName>
</protein>
<keyword evidence="4" id="KW-0862">Zinc</keyword>
<evidence type="ECO:0000256" key="5">
    <source>
        <dbReference type="ARBA" id="ARBA00022927"/>
    </source>
</evidence>
<comment type="function">
    <text evidence="6">Component of the ESCRT-II complex (endosomal sorting complex required for transport II), which is required for multivesicular body (MVB) formation and sorting of endosomal cargo proteins into MVBs.</text>
</comment>
<evidence type="ECO:0000256" key="4">
    <source>
        <dbReference type="ARBA" id="ARBA00022833"/>
    </source>
</evidence>
<comment type="subcellular location">
    <subcellularLocation>
        <location evidence="6">Cytoplasm</location>
    </subcellularLocation>
    <subcellularLocation>
        <location evidence="6">Endosome</location>
    </subcellularLocation>
</comment>
<keyword evidence="6" id="KW-0963">Cytoplasm</keyword>
<evidence type="ECO:0000256" key="3">
    <source>
        <dbReference type="ARBA" id="ARBA00022771"/>
    </source>
</evidence>
<comment type="subunit">
    <text evidence="6">Component of the endosomal sorting complex required for transport II (ESCRT-II).</text>
</comment>
<dbReference type="InterPro" id="IPR001876">
    <property type="entry name" value="Znf_RanBP2"/>
</dbReference>
<dbReference type="SUPFAM" id="SSF90209">
    <property type="entry name" value="Ran binding protein zinc finger-like"/>
    <property type="match status" value="1"/>
</dbReference>
<dbReference type="InterPro" id="IPR021648">
    <property type="entry name" value="GLUE_dom"/>
</dbReference>
<dbReference type="OrthoDB" id="271448at2759"/>
<dbReference type="InterPro" id="IPR036443">
    <property type="entry name" value="Znf_RanBP2_sf"/>
</dbReference>
<dbReference type="GeneID" id="62194869"/>
<evidence type="ECO:0000256" key="2">
    <source>
        <dbReference type="ARBA" id="ARBA00022723"/>
    </source>
</evidence>
<gene>
    <name evidence="8" type="ORF">FOA43_001468</name>
</gene>
<comment type="similarity">
    <text evidence="6">Belongs to the VPS36 family.</text>
</comment>
<dbReference type="GO" id="GO:0031902">
    <property type="term" value="C:late endosome membrane"/>
    <property type="evidence" value="ECO:0007669"/>
    <property type="project" value="UniProtKB-UniRule"/>
</dbReference>
<dbReference type="Gene3D" id="2.30.30.380">
    <property type="entry name" value="Zn-finger domain of Sec23/24"/>
    <property type="match status" value="1"/>
</dbReference>
<proteinExistence type="inferred from homology"/>
<evidence type="ECO:0000259" key="7">
    <source>
        <dbReference type="PROSITE" id="PS51495"/>
    </source>
</evidence>
<sequence>MWLIPEETGQTLHQKAEVVDLLAVNGSQCPQCTFINHPSMKTCEMCGVSLVDNCFEGHDDKEGGRLQLKFRCEDGEGNVEKDLIKLSFRNGGEHHFHSKLLQCLQDVQWELIQQSNGANKGAVQLPRSSRGSTASINALMVPSTGIHGLQSSTQQRNYETSMILNDSLQDLDNLLEMGKELIVVGQKYQRVLLGAKRRSMGSIDANLELLHNSQNSMRILDSILNKNELYKARTNTQRVTSLTNMKRSARKKSGKTKSALFQLYIEELARHICEFMVNENILDKNNGLVTLYDLYTAYNEARCVDLVSPDELYRAVQMFDKLKMNFTLSEIPVTYQGSFSVELKEQNMLIVSRNKVSSSSISAKLKTLLSETPNLSVLQIQKLDGFQINYLIIETLLNRLLNDGAIVVDRTLQGEFFYPNEILGIKMNAVTANVIEATSDLTQKMHHVSIADNIYPLFKSNGTEDSSARLQELGDLF</sequence>
<evidence type="ECO:0000313" key="9">
    <source>
        <dbReference type="Proteomes" id="UP000662931"/>
    </source>
</evidence>
<dbReference type="EMBL" id="CP064812">
    <property type="protein sequence ID" value="QPG74144.1"/>
    <property type="molecule type" value="Genomic_DNA"/>
</dbReference>
<feature type="domain" description="GLUE N-terminal" evidence="7">
    <location>
        <begin position="1"/>
        <end position="116"/>
    </location>
</feature>
<dbReference type="Pfam" id="PF04157">
    <property type="entry name" value="EAP30"/>
    <property type="match status" value="1"/>
</dbReference>
<dbReference type="SMART" id="SM00547">
    <property type="entry name" value="ZnF_RBZ"/>
    <property type="match status" value="1"/>
</dbReference>
<keyword evidence="1 6" id="KW-0813">Transport</keyword>
<dbReference type="SUPFAM" id="SSF46785">
    <property type="entry name" value="Winged helix' DNA-binding domain"/>
    <property type="match status" value="2"/>
</dbReference>
<dbReference type="RefSeq" id="XP_038777709.1">
    <property type="nucleotide sequence ID" value="XM_038921781.1"/>
</dbReference>
<dbReference type="PROSITE" id="PS51495">
    <property type="entry name" value="GLUE"/>
    <property type="match status" value="1"/>
</dbReference>
<dbReference type="InterPro" id="IPR037855">
    <property type="entry name" value="Vps36"/>
</dbReference>
<dbReference type="AlphaFoldDB" id="A0A875S4G5"/>
<dbReference type="InterPro" id="IPR036390">
    <property type="entry name" value="WH_DNA-bd_sf"/>
</dbReference>
<dbReference type="GO" id="GO:0008270">
    <property type="term" value="F:zinc ion binding"/>
    <property type="evidence" value="ECO:0007669"/>
    <property type="project" value="UniProtKB-KW"/>
</dbReference>
<keyword evidence="6" id="KW-0967">Endosome</keyword>
<keyword evidence="9" id="KW-1185">Reference proteome</keyword>
<dbReference type="GO" id="GO:0043130">
    <property type="term" value="F:ubiquitin binding"/>
    <property type="evidence" value="ECO:0007669"/>
    <property type="project" value="UniProtKB-UniRule"/>
</dbReference>
<organism evidence="8 9">
    <name type="scientific">Eeniella nana</name>
    <name type="common">Yeast</name>
    <name type="synonym">Brettanomyces nanus</name>
    <dbReference type="NCBI Taxonomy" id="13502"/>
    <lineage>
        <taxon>Eukaryota</taxon>
        <taxon>Fungi</taxon>
        <taxon>Dikarya</taxon>
        <taxon>Ascomycota</taxon>
        <taxon>Saccharomycotina</taxon>
        <taxon>Pichiomycetes</taxon>
        <taxon>Pichiales</taxon>
        <taxon>Pichiaceae</taxon>
        <taxon>Brettanomyces</taxon>
    </lineage>
</organism>
<evidence type="ECO:0000313" key="8">
    <source>
        <dbReference type="EMBL" id="QPG74144.1"/>
    </source>
</evidence>
<dbReference type="Gene3D" id="1.10.10.10">
    <property type="entry name" value="Winged helix-like DNA-binding domain superfamily/Winged helix DNA-binding domain"/>
    <property type="match status" value="1"/>
</dbReference>
<dbReference type="PANTHER" id="PTHR13128">
    <property type="entry name" value="VACUOLAR PROTEIN-SORTING-ASSOCIATED PROTEIN 36"/>
    <property type="match status" value="1"/>
</dbReference>
<dbReference type="KEGG" id="bnn:FOA43_001468"/>
<dbReference type="GO" id="GO:0043328">
    <property type="term" value="P:protein transport to vacuole involved in ubiquitin-dependent protein catabolic process via the multivesicular body sorting pathway"/>
    <property type="evidence" value="ECO:0007669"/>
    <property type="project" value="UniProtKB-UniRule"/>
</dbReference>
<dbReference type="InterPro" id="IPR040608">
    <property type="entry name" value="Snf8/Vps36"/>
</dbReference>
<keyword evidence="5 6" id="KW-0653">Protein transport</keyword>